<organism evidence="2 3">
    <name type="scientific">Araneus ventricosus</name>
    <name type="common">Orbweaver spider</name>
    <name type="synonym">Epeira ventricosa</name>
    <dbReference type="NCBI Taxonomy" id="182803"/>
    <lineage>
        <taxon>Eukaryota</taxon>
        <taxon>Metazoa</taxon>
        <taxon>Ecdysozoa</taxon>
        <taxon>Arthropoda</taxon>
        <taxon>Chelicerata</taxon>
        <taxon>Arachnida</taxon>
        <taxon>Araneae</taxon>
        <taxon>Araneomorphae</taxon>
        <taxon>Entelegynae</taxon>
        <taxon>Araneoidea</taxon>
        <taxon>Araneidae</taxon>
        <taxon>Araneus</taxon>
    </lineage>
</organism>
<protein>
    <submittedName>
        <fullName evidence="2">Uncharacterized protein</fullName>
    </submittedName>
</protein>
<keyword evidence="1" id="KW-0812">Transmembrane</keyword>
<gene>
    <name evidence="2" type="ORF">AVEN_242594_1</name>
</gene>
<reference evidence="2 3" key="1">
    <citation type="journal article" date="2019" name="Sci. Rep.">
        <title>Orb-weaving spider Araneus ventricosus genome elucidates the spidroin gene catalogue.</title>
        <authorList>
            <person name="Kono N."/>
            <person name="Nakamura H."/>
            <person name="Ohtoshi R."/>
            <person name="Moran D.A.P."/>
            <person name="Shinohara A."/>
            <person name="Yoshida Y."/>
            <person name="Fujiwara M."/>
            <person name="Mori M."/>
            <person name="Tomita M."/>
            <person name="Arakawa K."/>
        </authorList>
    </citation>
    <scope>NUCLEOTIDE SEQUENCE [LARGE SCALE GENOMIC DNA]</scope>
</reference>
<accession>A0A4Y2ETE1</accession>
<sequence length="134" mass="15426">MCVADRSTLYGWDLLSGVVEFVTNMATQVIKQSRLKDSSPNESSTVMKLASFRKKMIKRTSITQEKRHCLDIKPMKDSLTFLLCANASDDCKVKPFLVCPSETPRVFSVLYSFYINFVLFLVLNTVFILYKMRF</sequence>
<dbReference type="AlphaFoldDB" id="A0A4Y2ETE1"/>
<keyword evidence="1" id="KW-1133">Transmembrane helix</keyword>
<comment type="caution">
    <text evidence="2">The sequence shown here is derived from an EMBL/GenBank/DDBJ whole genome shotgun (WGS) entry which is preliminary data.</text>
</comment>
<feature type="transmembrane region" description="Helical" evidence="1">
    <location>
        <begin position="109"/>
        <end position="130"/>
    </location>
</feature>
<keyword evidence="3" id="KW-1185">Reference proteome</keyword>
<evidence type="ECO:0000313" key="3">
    <source>
        <dbReference type="Proteomes" id="UP000499080"/>
    </source>
</evidence>
<dbReference type="EMBL" id="BGPR01000677">
    <property type="protein sequence ID" value="GBM31175.1"/>
    <property type="molecule type" value="Genomic_DNA"/>
</dbReference>
<name>A0A4Y2ETE1_ARAVE</name>
<evidence type="ECO:0000256" key="1">
    <source>
        <dbReference type="SAM" id="Phobius"/>
    </source>
</evidence>
<dbReference type="Proteomes" id="UP000499080">
    <property type="component" value="Unassembled WGS sequence"/>
</dbReference>
<evidence type="ECO:0000313" key="2">
    <source>
        <dbReference type="EMBL" id="GBM31175.1"/>
    </source>
</evidence>
<proteinExistence type="predicted"/>
<keyword evidence="1" id="KW-0472">Membrane</keyword>